<protein>
    <submittedName>
        <fullName evidence="3">PspC domain-containing protein</fullName>
    </submittedName>
</protein>
<feature type="domain" description="Phage shock protein PspC N-terminal" evidence="2">
    <location>
        <begin position="9"/>
        <end position="45"/>
    </location>
</feature>
<feature type="region of interest" description="Disordered" evidence="1">
    <location>
        <begin position="61"/>
        <end position="97"/>
    </location>
</feature>
<feature type="compositionally biased region" description="Basic residues" evidence="1">
    <location>
        <begin position="86"/>
        <end position="97"/>
    </location>
</feature>
<sequence length="97" mass="10290">MTAPTPYALRRDSRNKVIGGVCAGIARRYGLSRNGLRLAFVLSACSPARSSSPTCCCGCSSPPTDGRTRSGGADHQVFPAAVRARPGGRRRGRRSQR</sequence>
<dbReference type="InterPro" id="IPR007168">
    <property type="entry name" value="Phageshock_PspC_N"/>
</dbReference>
<keyword evidence="4" id="KW-1185">Reference proteome</keyword>
<evidence type="ECO:0000313" key="4">
    <source>
        <dbReference type="Proteomes" id="UP001324287"/>
    </source>
</evidence>
<evidence type="ECO:0000259" key="2">
    <source>
        <dbReference type="Pfam" id="PF04024"/>
    </source>
</evidence>
<dbReference type="Pfam" id="PF04024">
    <property type="entry name" value="PspC"/>
    <property type="match status" value="1"/>
</dbReference>
<organism evidence="3 4">
    <name type="scientific">Blastococcus brunescens</name>
    <dbReference type="NCBI Taxonomy" id="1564165"/>
    <lineage>
        <taxon>Bacteria</taxon>
        <taxon>Bacillati</taxon>
        <taxon>Actinomycetota</taxon>
        <taxon>Actinomycetes</taxon>
        <taxon>Geodermatophilales</taxon>
        <taxon>Geodermatophilaceae</taxon>
        <taxon>Blastococcus</taxon>
    </lineage>
</organism>
<dbReference type="RefSeq" id="WP_324274542.1">
    <property type="nucleotide sequence ID" value="NZ_CP141261.1"/>
</dbReference>
<dbReference type="Proteomes" id="UP001324287">
    <property type="component" value="Chromosome"/>
</dbReference>
<proteinExistence type="predicted"/>
<accession>A0ABZ1AXA6</accession>
<reference evidence="3 4" key="1">
    <citation type="submission" date="2023-12" db="EMBL/GenBank/DDBJ databases">
        <title>Blastococcus brunescens sp. nov., an actonobacterium isolated from sandstone collected in sahara desert.</title>
        <authorList>
            <person name="Gtari M."/>
            <person name="Ghodhbane F."/>
        </authorList>
    </citation>
    <scope>NUCLEOTIDE SEQUENCE [LARGE SCALE GENOMIC DNA]</scope>
    <source>
        <strain evidence="3 4">BMG 8361</strain>
    </source>
</reference>
<name>A0ABZ1AXA6_9ACTN</name>
<dbReference type="EMBL" id="CP141261">
    <property type="protein sequence ID" value="WRL63206.1"/>
    <property type="molecule type" value="Genomic_DNA"/>
</dbReference>
<evidence type="ECO:0000256" key="1">
    <source>
        <dbReference type="SAM" id="MobiDB-lite"/>
    </source>
</evidence>
<evidence type="ECO:0000313" key="3">
    <source>
        <dbReference type="EMBL" id="WRL63206.1"/>
    </source>
</evidence>
<gene>
    <name evidence="3" type="ORF">U6N30_26020</name>
</gene>